<accession>A0A6B2QT46</accession>
<comment type="caution">
    <text evidence="3">The sequence shown here is derived from an EMBL/GenBank/DDBJ whole genome shotgun (WGS) entry which is preliminary data.</text>
</comment>
<dbReference type="SUPFAM" id="SSF56935">
    <property type="entry name" value="Porins"/>
    <property type="match status" value="1"/>
</dbReference>
<reference evidence="3" key="1">
    <citation type="submission" date="2020-02" db="EMBL/GenBank/DDBJ databases">
        <authorList>
            <person name="Chen W.-M."/>
        </authorList>
    </citation>
    <scope>NUCLEOTIDE SEQUENCE</scope>
    <source>
        <strain evidence="3">NBD-18</strain>
    </source>
</reference>
<feature type="domain" description="DUF6268" evidence="2">
    <location>
        <begin position="133"/>
        <end position="230"/>
    </location>
</feature>
<dbReference type="EMBL" id="JAAGRN010000001">
    <property type="protein sequence ID" value="NDY81866.1"/>
    <property type="molecule type" value="Genomic_DNA"/>
</dbReference>
<organism evidence="3">
    <name type="scientific">Sheuella amnicola</name>
    <dbReference type="NCBI Taxonomy" id="2707330"/>
    <lineage>
        <taxon>Bacteria</taxon>
        <taxon>Pseudomonadati</taxon>
        <taxon>Pseudomonadota</taxon>
        <taxon>Betaproteobacteria</taxon>
        <taxon>Burkholderiales</taxon>
        <taxon>Alcaligenaceae</taxon>
        <taxon>Sheuella</taxon>
    </lineage>
</organism>
<evidence type="ECO:0000313" key="3">
    <source>
        <dbReference type="EMBL" id="NDY81866.1"/>
    </source>
</evidence>
<protein>
    <recommendedName>
        <fullName evidence="2">DUF6268 domain-containing protein</fullName>
    </recommendedName>
</protein>
<feature type="signal peptide" evidence="1">
    <location>
        <begin position="1"/>
        <end position="24"/>
    </location>
</feature>
<name>A0A6B2QT46_9BURK</name>
<gene>
    <name evidence="3" type="ORF">G3I67_01350</name>
</gene>
<proteinExistence type="predicted"/>
<sequence>MSRLFKAGLIVAAVGSLHFSTAFSQMPSSGLTPSVSLFGLNQSRTSLDSGGSFGWSEAAAVVSLNQQFSSQFRAGVNFRYAYQNWTWSAPGAFEGHQPWKNINTPGVGLNFTYSPTPDWHLMFNPSIVWSGEAGVGTNDSAIYGAVFSAAKSFSPDLTLGLGAGVFREFDTTKVFPYLVVNWKINDRWKLSNPLPAGPTGGAGLELAYALTEKWTLAGGGSYRTYRFRLNDDGVLPGGIGQNSFIPVFARLSYRFDSGTLLDLYAAALVNGRLKAMNNNDSYSYSDQYQTGFGVALNLSHRF</sequence>
<dbReference type="Pfam" id="PF19783">
    <property type="entry name" value="DUF6268"/>
    <property type="match status" value="1"/>
</dbReference>
<dbReference type="RefSeq" id="WP_163651163.1">
    <property type="nucleotide sequence ID" value="NZ_JAAGRN010000001.1"/>
</dbReference>
<evidence type="ECO:0000259" key="2">
    <source>
        <dbReference type="Pfam" id="PF19783"/>
    </source>
</evidence>
<dbReference type="InterPro" id="IPR046235">
    <property type="entry name" value="DUF6268"/>
</dbReference>
<evidence type="ECO:0000256" key="1">
    <source>
        <dbReference type="SAM" id="SignalP"/>
    </source>
</evidence>
<keyword evidence="1" id="KW-0732">Signal</keyword>
<dbReference type="AlphaFoldDB" id="A0A6B2QT46"/>
<feature type="chain" id="PRO_5025575178" description="DUF6268 domain-containing protein" evidence="1">
    <location>
        <begin position="25"/>
        <end position="302"/>
    </location>
</feature>